<feature type="region of interest" description="Disordered" evidence="1">
    <location>
        <begin position="269"/>
        <end position="298"/>
    </location>
</feature>
<dbReference type="Pfam" id="PF10383">
    <property type="entry name" value="Clr2"/>
    <property type="match status" value="1"/>
</dbReference>
<name>A0A0C3S1A1_PHLG1</name>
<dbReference type="GO" id="GO:0070824">
    <property type="term" value="C:SHREC complex"/>
    <property type="evidence" value="ECO:0007669"/>
    <property type="project" value="InterPro"/>
</dbReference>
<evidence type="ECO:0000256" key="1">
    <source>
        <dbReference type="SAM" id="MobiDB-lite"/>
    </source>
</evidence>
<feature type="region of interest" description="Disordered" evidence="1">
    <location>
        <begin position="735"/>
        <end position="765"/>
    </location>
</feature>
<dbReference type="GO" id="GO:0031934">
    <property type="term" value="C:mating-type region heterochromatin"/>
    <property type="evidence" value="ECO:0007669"/>
    <property type="project" value="TreeGrafter"/>
</dbReference>
<gene>
    <name evidence="4" type="ORF">PHLGIDRAFT_78231</name>
</gene>
<feature type="domain" description="Cryptic loci regulator 2 N-terminal" evidence="3">
    <location>
        <begin position="81"/>
        <end position="145"/>
    </location>
</feature>
<feature type="domain" description="Cryptic loci regulator 2 C-terminal" evidence="2">
    <location>
        <begin position="465"/>
        <end position="656"/>
    </location>
</feature>
<dbReference type="GO" id="GO:0030466">
    <property type="term" value="P:silent mating-type cassette heterochromatin formation"/>
    <property type="evidence" value="ECO:0007669"/>
    <property type="project" value="TreeGrafter"/>
</dbReference>
<evidence type="ECO:0000259" key="2">
    <source>
        <dbReference type="Pfam" id="PF10383"/>
    </source>
</evidence>
<feature type="region of interest" description="Disordered" evidence="1">
    <location>
        <begin position="1"/>
        <end position="32"/>
    </location>
</feature>
<dbReference type="STRING" id="745531.A0A0C3S1A1"/>
<feature type="compositionally biased region" description="Polar residues" evidence="1">
    <location>
        <begin position="592"/>
        <end position="604"/>
    </location>
</feature>
<dbReference type="HOGENOM" id="CLU_013221_0_0_1"/>
<dbReference type="InterPro" id="IPR031915">
    <property type="entry name" value="Clr2_N"/>
</dbReference>
<evidence type="ECO:0000313" key="5">
    <source>
        <dbReference type="Proteomes" id="UP000053257"/>
    </source>
</evidence>
<dbReference type="GO" id="GO:0033553">
    <property type="term" value="C:rDNA heterochromatin"/>
    <property type="evidence" value="ECO:0007669"/>
    <property type="project" value="TreeGrafter"/>
</dbReference>
<dbReference type="PANTHER" id="PTHR38046">
    <property type="entry name" value="CRYPTIC LOCI REGULATOR 2"/>
    <property type="match status" value="1"/>
</dbReference>
<dbReference type="InterPro" id="IPR018839">
    <property type="entry name" value="Tscrpt-silencing_Clr2_C"/>
</dbReference>
<dbReference type="EMBL" id="KN840639">
    <property type="protein sequence ID" value="KIP03007.1"/>
    <property type="molecule type" value="Genomic_DNA"/>
</dbReference>
<dbReference type="Pfam" id="PF16761">
    <property type="entry name" value="Clr2_transil"/>
    <property type="match status" value="1"/>
</dbReference>
<dbReference type="Proteomes" id="UP000053257">
    <property type="component" value="Unassembled WGS sequence"/>
</dbReference>
<feature type="compositionally biased region" description="Basic and acidic residues" evidence="1">
    <location>
        <begin position="269"/>
        <end position="290"/>
    </location>
</feature>
<dbReference type="AlphaFoldDB" id="A0A0C3S1A1"/>
<accession>A0A0C3S1A1</accession>
<keyword evidence="5" id="KW-1185">Reference proteome</keyword>
<feature type="region of interest" description="Disordered" evidence="1">
    <location>
        <begin position="155"/>
        <end position="210"/>
    </location>
</feature>
<proteinExistence type="predicted"/>
<feature type="compositionally biased region" description="Low complexity" evidence="1">
    <location>
        <begin position="751"/>
        <end position="765"/>
    </location>
</feature>
<protein>
    <recommendedName>
        <fullName evidence="6">Cryptic loci regulator 2 N-terminal domain-containing protein</fullName>
    </recommendedName>
</protein>
<evidence type="ECO:0000259" key="3">
    <source>
        <dbReference type="Pfam" id="PF16761"/>
    </source>
</evidence>
<evidence type="ECO:0008006" key="6">
    <source>
        <dbReference type="Google" id="ProtNLM"/>
    </source>
</evidence>
<reference evidence="4 5" key="1">
    <citation type="journal article" date="2014" name="PLoS Genet.">
        <title>Analysis of the Phlebiopsis gigantea genome, transcriptome and secretome provides insight into its pioneer colonization strategies of wood.</title>
        <authorList>
            <person name="Hori C."/>
            <person name="Ishida T."/>
            <person name="Igarashi K."/>
            <person name="Samejima M."/>
            <person name="Suzuki H."/>
            <person name="Master E."/>
            <person name="Ferreira P."/>
            <person name="Ruiz-Duenas F.J."/>
            <person name="Held B."/>
            <person name="Canessa P."/>
            <person name="Larrondo L.F."/>
            <person name="Schmoll M."/>
            <person name="Druzhinina I.S."/>
            <person name="Kubicek C.P."/>
            <person name="Gaskell J.A."/>
            <person name="Kersten P."/>
            <person name="St John F."/>
            <person name="Glasner J."/>
            <person name="Sabat G."/>
            <person name="Splinter BonDurant S."/>
            <person name="Syed K."/>
            <person name="Yadav J."/>
            <person name="Mgbeahuruike A.C."/>
            <person name="Kovalchuk A."/>
            <person name="Asiegbu F.O."/>
            <person name="Lackner G."/>
            <person name="Hoffmeister D."/>
            <person name="Rencoret J."/>
            <person name="Gutierrez A."/>
            <person name="Sun H."/>
            <person name="Lindquist E."/>
            <person name="Barry K."/>
            <person name="Riley R."/>
            <person name="Grigoriev I.V."/>
            <person name="Henrissat B."/>
            <person name="Kues U."/>
            <person name="Berka R.M."/>
            <person name="Martinez A.T."/>
            <person name="Covert S.F."/>
            <person name="Blanchette R.A."/>
            <person name="Cullen D."/>
        </authorList>
    </citation>
    <scope>NUCLEOTIDE SEQUENCE [LARGE SCALE GENOMIC DNA]</scope>
    <source>
        <strain evidence="4 5">11061_1 CR5-6</strain>
    </source>
</reference>
<dbReference type="OrthoDB" id="2421327at2759"/>
<organism evidence="4 5">
    <name type="scientific">Phlebiopsis gigantea (strain 11061_1 CR5-6)</name>
    <name type="common">White-rot fungus</name>
    <name type="synonym">Peniophora gigantea</name>
    <dbReference type="NCBI Taxonomy" id="745531"/>
    <lineage>
        <taxon>Eukaryota</taxon>
        <taxon>Fungi</taxon>
        <taxon>Dikarya</taxon>
        <taxon>Basidiomycota</taxon>
        <taxon>Agaricomycotina</taxon>
        <taxon>Agaricomycetes</taxon>
        <taxon>Polyporales</taxon>
        <taxon>Phanerochaetaceae</taxon>
        <taxon>Phlebiopsis</taxon>
    </lineage>
</organism>
<sequence>MSVRRIATKKSLPPDPSWVSIPRTDGDRKNWPANTEKVVSADGHVNFMRPVPIDEGVCITWRCQLGTRVAAALGLPLGPTYVLKDWPAGYHMYDHNKGPASNPRHDAYLIAGIAKFRSINEFIPHAEWLSRDATMDRSNCVCKYCTKRPQKEISHGLGLSMRTSASSSPAPTQRTRKPPPTRPPHATIRKPPPKEQKLHPGPKTALSPEKDNDILDSLTLRDIQGIRYFRSGELVWCALSSPISPSSADEDGIEFWPGVIEMMNTKAEAVPRDHEQDISSTQREDSHRPSTDAPKPTISWKPTQSRVYRIKLLATAHTIPFSDHDLLPYLAYAPSDSMIHGLQQYLPEGFHSPNSAIIAEDISKQFDFNPFAEVGSGEAAVFARFREAVIPCALAIQIASHIAGFWTPTDEWDFKFTLNVPAASPTATDPSLSIQDLLDAEKAGVPLPNVPSALTVPRTVTQLRYQGLWWGAERIWTEELVRLKLARYQFVPAGNDIVYPPAGPSKTTQEWNTQHDIPSGDPLSGSGEKGLFMKIDGLFVVDTDSKDGSGKIKECRASGMIYELVDHDWDGGDDQVALLPDTNNKGKGRASDSASAPSSTQNGTKDGFHPFTPPRPILTATYPLPDPPMGYKFKPVLQPGNEVVLSLSLISGRYYPHLFSHPRLRKILQQAVEATASDMSGLAQNKHVWAMQGLLPGVHQSMDPVTWKPTRYMMFSEADASAREQLRSTREQIFKRQDGDVPMDEVVDGPSESISAAGSSISARI</sequence>
<dbReference type="InterPro" id="IPR038986">
    <property type="entry name" value="Clr2"/>
</dbReference>
<dbReference type="PANTHER" id="PTHR38046:SF1">
    <property type="entry name" value="CRYPTIC LOCI REGULATOR 2"/>
    <property type="match status" value="1"/>
</dbReference>
<evidence type="ECO:0000313" key="4">
    <source>
        <dbReference type="EMBL" id="KIP03007.1"/>
    </source>
</evidence>
<feature type="region of interest" description="Disordered" evidence="1">
    <location>
        <begin position="573"/>
        <end position="612"/>
    </location>
</feature>